<dbReference type="InterPro" id="IPR018232">
    <property type="entry name" value="Glyco_hydro_37_CS"/>
</dbReference>
<sequence precursor="true">MSQPVTRRPRTLFFAIQVALSGALLAFSTLPASAEEPSGAERPAPQSPDQLLGPLFTDVQSAKLFPDQKTFADAVPNSDPLMILADYRMQRNQSGFDLRHFVELNFTLPQKGEAYVPPAGQSLREHIDGLWPVLTRSTDSASKWDSLLPLPKPYVVPGGRFREVYYWDTYFTMLGLAESNHWDKVQDMVDNFAHEIDAWGHIPNGNRSYYLSRSQPPFFAFMVELLATHEGGDETLKKYLPQLQKEYAYWMEGSENLAPGDAHERVVKLKDGAVLNRYWDDRDAPRTESWLDDVTTAKNNPDRPATDIYRDLRAGAASGWDFSSRWMDNPQQLGSIRTTSIVPVDLNALLFQMEKTLARASKAAGDSAGAARYESLASQRQQAIETHLWNAKHGWYADYDLKTNKVRDQLTAAALFPLYVKAAAQDRAEKVAAATRAQLLKPGGIVTTTVKTGQQWDAPNGWAPLQWVATEGLMNYGQKDLAMDVTWRFLTNVQHTYNREQKLVEKYDVSSTGTGGGGGEYPLQDGFGWTNGVTLKMLDLLCGTEKPCDDVPQTRPGSDSDHAPQPKQEGKMLSKPAQSSGPAKAETSAPAKTETSAPATTQTPAPAKTDTAAPASNSAPAENAPAAPNSNAQDNAAAQPAPAQ</sequence>
<feature type="binding site" evidence="5">
    <location>
        <position position="319"/>
    </location>
    <ligand>
        <name>substrate</name>
    </ligand>
</feature>
<dbReference type="InterPro" id="IPR012341">
    <property type="entry name" value="6hp_glycosidase-like_sf"/>
</dbReference>
<feature type="binding site" evidence="5">
    <location>
        <position position="160"/>
    </location>
    <ligand>
        <name>substrate</name>
    </ligand>
</feature>
<dbReference type="AlphaFoldDB" id="A7MKC8"/>
<dbReference type="InterPro" id="IPR001661">
    <property type="entry name" value="Glyco_hydro_37"/>
</dbReference>
<dbReference type="KEGG" id="esa:ESA_01479"/>
<dbReference type="HOGENOM" id="CLU_006451_3_1_6"/>
<gene>
    <name evidence="5" type="primary">treA</name>
    <name evidence="7" type="ordered locus">ESA_01479</name>
</gene>
<dbReference type="GO" id="GO:0071474">
    <property type="term" value="P:cellular hyperosmotic response"/>
    <property type="evidence" value="ECO:0007669"/>
    <property type="project" value="InterPro"/>
</dbReference>
<comment type="subcellular location">
    <subcellularLocation>
        <location evidence="5">Periplasm</location>
    </subcellularLocation>
</comment>
<feature type="region of interest" description="Disordered" evidence="6">
    <location>
        <begin position="548"/>
        <end position="644"/>
    </location>
</feature>
<dbReference type="EC" id="3.2.1.28" evidence="5"/>
<keyword evidence="8" id="KW-1185">Reference proteome</keyword>
<evidence type="ECO:0000256" key="2">
    <source>
        <dbReference type="ARBA" id="ARBA00022764"/>
    </source>
</evidence>
<feature type="signal peptide" evidence="5">
    <location>
        <begin position="1"/>
        <end position="34"/>
    </location>
</feature>
<dbReference type="NCBIfam" id="NF009773">
    <property type="entry name" value="PRK13270.1"/>
    <property type="match status" value="1"/>
</dbReference>
<comment type="caution">
    <text evidence="5">Lacks conserved residue(s) required for the propagation of feature annotation.</text>
</comment>
<dbReference type="CAZy" id="GH37">
    <property type="family name" value="Glycoside Hydrolase Family 37"/>
</dbReference>
<feature type="active site" description="Proton donor/acceptor" evidence="5">
    <location>
        <position position="321"/>
    </location>
</feature>
<keyword evidence="4 5" id="KW-0326">Glycosidase</keyword>
<dbReference type="GO" id="GO:0005993">
    <property type="term" value="P:trehalose catabolic process"/>
    <property type="evidence" value="ECO:0007669"/>
    <property type="project" value="InterPro"/>
</dbReference>
<comment type="catalytic activity">
    <reaction evidence="5">
        <text>alpha,alpha-trehalose + H2O = alpha-D-glucose + beta-D-glucose</text>
        <dbReference type="Rhea" id="RHEA:32675"/>
        <dbReference type="ChEBI" id="CHEBI:15377"/>
        <dbReference type="ChEBI" id="CHEBI:15903"/>
        <dbReference type="ChEBI" id="CHEBI:16551"/>
        <dbReference type="ChEBI" id="CHEBI:17925"/>
        <dbReference type="EC" id="3.2.1.28"/>
    </reaction>
</comment>
<feature type="binding site" evidence="5">
    <location>
        <position position="520"/>
    </location>
    <ligand>
        <name>substrate</name>
    </ligand>
</feature>
<evidence type="ECO:0000256" key="6">
    <source>
        <dbReference type="SAM" id="MobiDB-lite"/>
    </source>
</evidence>
<feature type="binding site" evidence="5">
    <location>
        <position position="204"/>
    </location>
    <ligand>
        <name>substrate</name>
    </ligand>
</feature>
<dbReference type="PROSITE" id="PS00927">
    <property type="entry name" value="TREHALASE_1"/>
    <property type="match status" value="1"/>
</dbReference>
<evidence type="ECO:0000256" key="1">
    <source>
        <dbReference type="ARBA" id="ARBA00022729"/>
    </source>
</evidence>
<dbReference type="HAMAP" id="MF_01060">
    <property type="entry name" value="Peripl_trehalase"/>
    <property type="match status" value="1"/>
</dbReference>
<proteinExistence type="inferred from homology"/>
<dbReference type="PRINTS" id="PR00744">
    <property type="entry name" value="GLHYDRLASE37"/>
</dbReference>
<dbReference type="Pfam" id="PF01204">
    <property type="entry name" value="Trehalase"/>
    <property type="match status" value="1"/>
</dbReference>
<keyword evidence="1 5" id="KW-0732">Signal</keyword>
<feature type="binding site" evidence="5">
    <location>
        <begin position="167"/>
        <end position="168"/>
    </location>
    <ligand>
        <name>substrate</name>
    </ligand>
</feature>
<dbReference type="NCBIfam" id="NF009774">
    <property type="entry name" value="PRK13271.1"/>
    <property type="match status" value="1"/>
</dbReference>
<feature type="compositionally biased region" description="Low complexity" evidence="6">
    <location>
        <begin position="593"/>
        <end position="644"/>
    </location>
</feature>
<feature type="binding site" evidence="5">
    <location>
        <begin position="213"/>
        <end position="215"/>
    </location>
    <ligand>
        <name>substrate</name>
    </ligand>
</feature>
<dbReference type="RefSeq" id="WP_012124520.1">
    <property type="nucleotide sequence ID" value="NC_009778.1"/>
</dbReference>
<comment type="function">
    <text evidence="5">Provides the cells with the ability to utilize trehalose at high osmolarity by splitting it into glucose molecules that can subsequently be taken up by the phosphotransferase-mediated uptake system.</text>
</comment>
<feature type="chain" id="PRO_5009007123" description="Periplasmic trehalase" evidence="5">
    <location>
        <begin position="35"/>
        <end position="644"/>
    </location>
</feature>
<keyword evidence="2 5" id="KW-0574">Periplasm</keyword>
<feature type="compositionally biased region" description="Basic and acidic residues" evidence="6">
    <location>
        <begin position="558"/>
        <end position="572"/>
    </location>
</feature>
<dbReference type="EMBL" id="CP000783">
    <property type="protein sequence ID" value="ABU76737.1"/>
    <property type="molecule type" value="Genomic_DNA"/>
</dbReference>
<keyword evidence="3 5" id="KW-0378">Hydrolase</keyword>
<dbReference type="InterPro" id="IPR008928">
    <property type="entry name" value="6-hairpin_glycosidase_sf"/>
</dbReference>
<dbReference type="Proteomes" id="UP000000260">
    <property type="component" value="Chromosome"/>
</dbReference>
<protein>
    <recommendedName>
        <fullName evidence="5">Periplasmic trehalase</fullName>
        <ecNumber evidence="5">3.2.1.28</ecNumber>
    </recommendedName>
    <alternativeName>
        <fullName evidence="5">Alpha,alpha-trehalase</fullName>
    </alternativeName>
    <alternativeName>
        <fullName evidence="5">Alpha,alpha-trehalose glucohydrolase</fullName>
    </alternativeName>
</protein>
<dbReference type="GO" id="GO:0042597">
    <property type="term" value="C:periplasmic space"/>
    <property type="evidence" value="ECO:0007669"/>
    <property type="project" value="UniProtKB-SubCell"/>
</dbReference>
<dbReference type="PANTHER" id="PTHR23403">
    <property type="entry name" value="TREHALASE"/>
    <property type="match status" value="1"/>
</dbReference>
<organism evidence="7 8">
    <name type="scientific">Cronobacter sakazakii (strain ATCC BAA-894)</name>
    <name type="common">Enterobacter sakazakii</name>
    <dbReference type="NCBI Taxonomy" id="290339"/>
    <lineage>
        <taxon>Bacteria</taxon>
        <taxon>Pseudomonadati</taxon>
        <taxon>Pseudomonadota</taxon>
        <taxon>Gammaproteobacteria</taxon>
        <taxon>Enterobacterales</taxon>
        <taxon>Enterobacteriaceae</taxon>
        <taxon>Cronobacter</taxon>
    </lineage>
</organism>
<comment type="similarity">
    <text evidence="5">Belongs to the glycosyl hydrolase 37 family.</text>
</comment>
<evidence type="ECO:0000313" key="8">
    <source>
        <dbReference type="Proteomes" id="UP000000260"/>
    </source>
</evidence>
<feature type="active site" description="Proton donor/acceptor" evidence="5">
    <location>
        <position position="505"/>
    </location>
</feature>
<dbReference type="Gene3D" id="1.50.10.10">
    <property type="match status" value="1"/>
</dbReference>
<evidence type="ECO:0000256" key="3">
    <source>
        <dbReference type="ARBA" id="ARBA00022801"/>
    </source>
</evidence>
<dbReference type="InterPro" id="IPR023720">
    <property type="entry name" value="Trehalase_periplasmic"/>
</dbReference>
<reference evidence="7 8" key="1">
    <citation type="journal article" date="2010" name="PLoS ONE">
        <title>Genome sequence of Cronobacter sakazakii BAA-894 and comparative genomic hybridization analysis with other Cronobacter species.</title>
        <authorList>
            <person name="Kucerova E."/>
            <person name="Clifton S.W."/>
            <person name="Xia X.Q."/>
            <person name="Long F."/>
            <person name="Porwollik S."/>
            <person name="Fulton L."/>
            <person name="Fronick C."/>
            <person name="Minx P."/>
            <person name="Kyung K."/>
            <person name="Warren W."/>
            <person name="Fulton R."/>
            <person name="Feng D."/>
            <person name="Wollam A."/>
            <person name="Shah N."/>
            <person name="Bhonagiri V."/>
            <person name="Nash W.E."/>
            <person name="Hallsworth-Pepin K."/>
            <person name="Wilson R.K."/>
            <person name="McClelland M."/>
            <person name="Forsythe S.J."/>
        </authorList>
    </citation>
    <scope>NUCLEOTIDE SEQUENCE [LARGE SCALE GENOMIC DNA]</scope>
    <source>
        <strain evidence="7 8">ATCC BAA-894</strain>
    </source>
</reference>
<evidence type="ECO:0000256" key="4">
    <source>
        <dbReference type="ARBA" id="ARBA00023295"/>
    </source>
</evidence>
<dbReference type="PATRIC" id="fig|290339.8.peg.1311"/>
<dbReference type="PANTHER" id="PTHR23403:SF1">
    <property type="entry name" value="TREHALASE"/>
    <property type="match status" value="1"/>
</dbReference>
<dbReference type="SUPFAM" id="SSF48208">
    <property type="entry name" value="Six-hairpin glycosidases"/>
    <property type="match status" value="1"/>
</dbReference>
<dbReference type="GO" id="GO:0004555">
    <property type="term" value="F:alpha,alpha-trehalase activity"/>
    <property type="evidence" value="ECO:0007669"/>
    <property type="project" value="UniProtKB-UniRule"/>
</dbReference>
<dbReference type="PROSITE" id="PS00928">
    <property type="entry name" value="TREHALASE_2"/>
    <property type="match status" value="1"/>
</dbReference>
<comment type="subunit">
    <text evidence="5">Monomer.</text>
</comment>
<name>A7MKC8_CROS8</name>
<dbReference type="FunFam" id="1.50.10.10:FF:000003">
    <property type="entry name" value="Cytoplasmic trehalase"/>
    <property type="match status" value="1"/>
</dbReference>
<accession>A7MKC8</accession>
<evidence type="ECO:0000313" key="7">
    <source>
        <dbReference type="EMBL" id="ABU76737.1"/>
    </source>
</evidence>
<evidence type="ECO:0000256" key="5">
    <source>
        <dbReference type="HAMAP-Rule" id="MF_01060"/>
    </source>
</evidence>